<comment type="caution">
    <text evidence="2">The sequence shown here is derived from an EMBL/GenBank/DDBJ whole genome shotgun (WGS) entry which is preliminary data.</text>
</comment>
<feature type="region of interest" description="Disordered" evidence="1">
    <location>
        <begin position="1"/>
        <end position="44"/>
    </location>
</feature>
<name>A0A5N5L5I0_9ROSI</name>
<proteinExistence type="predicted"/>
<dbReference type="EMBL" id="VDCV01000010">
    <property type="protein sequence ID" value="KAB5537942.1"/>
    <property type="molecule type" value="Genomic_DNA"/>
</dbReference>
<protein>
    <submittedName>
        <fullName evidence="2">Uncharacterized protein</fullName>
    </submittedName>
</protein>
<evidence type="ECO:0000313" key="3">
    <source>
        <dbReference type="Proteomes" id="UP000326939"/>
    </source>
</evidence>
<evidence type="ECO:0000313" key="2">
    <source>
        <dbReference type="EMBL" id="KAB5537942.1"/>
    </source>
</evidence>
<reference evidence="3" key="1">
    <citation type="journal article" date="2019" name="Gigascience">
        <title>De novo genome assembly of the endangered Acer yangbiense, a plant species with extremely small populations endemic to Yunnan Province, China.</title>
        <authorList>
            <person name="Yang J."/>
            <person name="Wariss H.M."/>
            <person name="Tao L."/>
            <person name="Zhang R."/>
            <person name="Yun Q."/>
            <person name="Hollingsworth P."/>
            <person name="Dao Z."/>
            <person name="Luo G."/>
            <person name="Guo H."/>
            <person name="Ma Y."/>
            <person name="Sun W."/>
        </authorList>
    </citation>
    <scope>NUCLEOTIDE SEQUENCE [LARGE SCALE GENOMIC DNA]</scope>
    <source>
        <strain evidence="3">cv. br00</strain>
    </source>
</reference>
<keyword evidence="3" id="KW-1185">Reference proteome</keyword>
<gene>
    <name evidence="2" type="ORF">DKX38_015475</name>
</gene>
<dbReference type="AlphaFoldDB" id="A0A5N5L5I0"/>
<accession>A0A5N5L5I0</accession>
<evidence type="ECO:0000256" key="1">
    <source>
        <dbReference type="SAM" id="MobiDB-lite"/>
    </source>
</evidence>
<feature type="compositionally biased region" description="Basic residues" evidence="1">
    <location>
        <begin position="24"/>
        <end position="44"/>
    </location>
</feature>
<organism evidence="2 3">
    <name type="scientific">Salix brachista</name>
    <dbReference type="NCBI Taxonomy" id="2182728"/>
    <lineage>
        <taxon>Eukaryota</taxon>
        <taxon>Viridiplantae</taxon>
        <taxon>Streptophyta</taxon>
        <taxon>Embryophyta</taxon>
        <taxon>Tracheophyta</taxon>
        <taxon>Spermatophyta</taxon>
        <taxon>Magnoliopsida</taxon>
        <taxon>eudicotyledons</taxon>
        <taxon>Gunneridae</taxon>
        <taxon>Pentapetalae</taxon>
        <taxon>rosids</taxon>
        <taxon>fabids</taxon>
        <taxon>Malpighiales</taxon>
        <taxon>Salicaceae</taxon>
        <taxon>Saliceae</taxon>
        <taxon>Salix</taxon>
    </lineage>
</organism>
<dbReference type="Proteomes" id="UP000326939">
    <property type="component" value="Chromosome 10"/>
</dbReference>
<sequence>MWNLLAHRGYDNPEPPATDSPSSKKQHQKQASKKKVITKGGRGGRLKIKEKTVLTDVFSKYGLKAALASTRKS</sequence>